<organism evidence="1 2">
    <name type="scientific">Bauhinia variegata</name>
    <name type="common">Purple orchid tree</name>
    <name type="synonym">Phanera variegata</name>
    <dbReference type="NCBI Taxonomy" id="167791"/>
    <lineage>
        <taxon>Eukaryota</taxon>
        <taxon>Viridiplantae</taxon>
        <taxon>Streptophyta</taxon>
        <taxon>Embryophyta</taxon>
        <taxon>Tracheophyta</taxon>
        <taxon>Spermatophyta</taxon>
        <taxon>Magnoliopsida</taxon>
        <taxon>eudicotyledons</taxon>
        <taxon>Gunneridae</taxon>
        <taxon>Pentapetalae</taxon>
        <taxon>rosids</taxon>
        <taxon>fabids</taxon>
        <taxon>Fabales</taxon>
        <taxon>Fabaceae</taxon>
        <taxon>Cercidoideae</taxon>
        <taxon>Cercideae</taxon>
        <taxon>Bauhiniinae</taxon>
        <taxon>Bauhinia</taxon>
    </lineage>
</organism>
<protein>
    <submittedName>
        <fullName evidence="1">Uncharacterized protein</fullName>
    </submittedName>
</protein>
<accession>A0ACB9NHD7</accession>
<keyword evidence="2" id="KW-1185">Reference proteome</keyword>
<dbReference type="Proteomes" id="UP000828941">
    <property type="component" value="Chromosome 6"/>
</dbReference>
<proteinExistence type="predicted"/>
<gene>
    <name evidence="1" type="ORF">L6164_014408</name>
</gene>
<evidence type="ECO:0000313" key="1">
    <source>
        <dbReference type="EMBL" id="KAI4335798.1"/>
    </source>
</evidence>
<name>A0ACB9NHD7_BAUVA</name>
<dbReference type="EMBL" id="CM039431">
    <property type="protein sequence ID" value="KAI4335798.1"/>
    <property type="molecule type" value="Genomic_DNA"/>
</dbReference>
<comment type="caution">
    <text evidence="1">The sequence shown here is derived from an EMBL/GenBank/DDBJ whole genome shotgun (WGS) entry which is preliminary data.</text>
</comment>
<sequence length="108" mass="12251">MVLDFNGYERREFKEGAEGTNRAELVLKWMRVQIFGRGWFLGELEQVKAMIVIQSALADDNSKLVCSVESELLNSDLRYIGAKSLPDPSPLLRKSSYLQGPIVLRANY</sequence>
<evidence type="ECO:0000313" key="2">
    <source>
        <dbReference type="Proteomes" id="UP000828941"/>
    </source>
</evidence>
<reference evidence="1 2" key="1">
    <citation type="journal article" date="2022" name="DNA Res.">
        <title>Chromosomal-level genome assembly of the orchid tree Bauhinia variegata (Leguminosae; Cercidoideae) supports the allotetraploid origin hypothesis of Bauhinia.</title>
        <authorList>
            <person name="Zhong Y."/>
            <person name="Chen Y."/>
            <person name="Zheng D."/>
            <person name="Pang J."/>
            <person name="Liu Y."/>
            <person name="Luo S."/>
            <person name="Meng S."/>
            <person name="Qian L."/>
            <person name="Wei D."/>
            <person name="Dai S."/>
            <person name="Zhou R."/>
        </authorList>
    </citation>
    <scope>NUCLEOTIDE SEQUENCE [LARGE SCALE GENOMIC DNA]</scope>
    <source>
        <strain evidence="1">BV-YZ2020</strain>
    </source>
</reference>